<reference evidence="9 10" key="1">
    <citation type="submission" date="2018-08" db="EMBL/GenBank/DDBJ databases">
        <title>Fulvimarina sp. 85, whole genome shotgun sequence.</title>
        <authorList>
            <person name="Tuo L."/>
        </authorList>
    </citation>
    <scope>NUCLEOTIDE SEQUENCE [LARGE SCALE GENOMIC DNA]</scope>
    <source>
        <strain evidence="9 10">85</strain>
    </source>
</reference>
<dbReference type="RefSeq" id="WP_116682054.1">
    <property type="nucleotide sequence ID" value="NZ_QURL01000002.1"/>
</dbReference>
<name>A0A371X7G9_9HYPH</name>
<evidence type="ECO:0000256" key="5">
    <source>
        <dbReference type="ARBA" id="ARBA00022785"/>
    </source>
</evidence>
<comment type="pathway">
    <text evidence="1 7">tRNA modification; tRNA-queuosine biosynthesis.</text>
</comment>
<feature type="domain" description="tRNA-guanine(15) transglycosylase-like" evidence="8">
    <location>
        <begin position="15"/>
        <end position="366"/>
    </location>
</feature>
<dbReference type="OrthoDB" id="9805417at2"/>
<feature type="region of interest" description="RNA binding; important for wobble base 34 recognition" evidence="7">
    <location>
        <begin position="272"/>
        <end position="276"/>
    </location>
</feature>
<evidence type="ECO:0000313" key="10">
    <source>
        <dbReference type="Proteomes" id="UP000264310"/>
    </source>
</evidence>
<dbReference type="InterPro" id="IPR002616">
    <property type="entry name" value="tRNA_ribo_trans-like"/>
</dbReference>
<accession>A0A371X7G9</accession>
<dbReference type="EMBL" id="QURL01000002">
    <property type="protein sequence ID" value="RFC65158.1"/>
    <property type="molecule type" value="Genomic_DNA"/>
</dbReference>
<protein>
    <recommendedName>
        <fullName evidence="7">Queuine tRNA-ribosyltransferase</fullName>
        <ecNumber evidence="7">2.4.2.29</ecNumber>
    </recommendedName>
    <alternativeName>
        <fullName evidence="7">Guanine insertion enzyme</fullName>
    </alternativeName>
    <alternativeName>
        <fullName evidence="7">tRNA-guanine transglycosylase</fullName>
    </alternativeName>
</protein>
<evidence type="ECO:0000256" key="2">
    <source>
        <dbReference type="ARBA" id="ARBA00022676"/>
    </source>
</evidence>
<dbReference type="AlphaFoldDB" id="A0A371X7G9"/>
<comment type="caution">
    <text evidence="9">The sequence shown here is derived from an EMBL/GenBank/DDBJ whole genome shotgun (WGS) entry which is preliminary data.</text>
</comment>
<dbReference type="InterPro" id="IPR036511">
    <property type="entry name" value="TGT-like_sf"/>
</dbReference>
<keyword evidence="5 7" id="KW-0671">Queuosine biosynthesis</keyword>
<evidence type="ECO:0000313" key="9">
    <source>
        <dbReference type="EMBL" id="RFC65158.1"/>
    </source>
</evidence>
<dbReference type="GO" id="GO:0008479">
    <property type="term" value="F:tRNA-guanosine(34) queuine transglycosylase activity"/>
    <property type="evidence" value="ECO:0007669"/>
    <property type="project" value="UniProtKB-UniRule"/>
</dbReference>
<feature type="binding site" evidence="7">
    <location>
        <position position="147"/>
    </location>
    <ligand>
        <name>substrate</name>
    </ligand>
</feature>
<dbReference type="FunFam" id="3.20.20.105:FF:000001">
    <property type="entry name" value="Queuine tRNA-ribosyltransferase"/>
    <property type="match status" value="1"/>
</dbReference>
<keyword evidence="3 7" id="KW-0808">Transferase</keyword>
<comment type="subunit">
    <text evidence="7">Homodimer. Within each dimer, one monomer is responsible for RNA recognition and catalysis, while the other monomer binds to the replacement base PreQ1.</text>
</comment>
<dbReference type="NCBIfam" id="TIGR00449">
    <property type="entry name" value="tgt_general"/>
    <property type="match status" value="1"/>
</dbReference>
<dbReference type="PANTHER" id="PTHR46499:SF1">
    <property type="entry name" value="QUEUINE TRNA-RIBOSYLTRANSFERASE"/>
    <property type="match status" value="1"/>
</dbReference>
<dbReference type="SUPFAM" id="SSF51713">
    <property type="entry name" value="tRNA-guanine transglycosylase"/>
    <property type="match status" value="1"/>
</dbReference>
<dbReference type="Gene3D" id="3.20.20.105">
    <property type="entry name" value="Queuine tRNA-ribosyltransferase-like"/>
    <property type="match status" value="1"/>
</dbReference>
<comment type="function">
    <text evidence="7">Catalyzes the base-exchange of a guanine (G) residue with the queuine precursor 7-aminomethyl-7-deazaguanine (PreQ1) at position 34 (anticodon wobble position) in tRNAs with GU(N) anticodons (tRNA-Asp, -Asn, -His and -Tyr). Catalysis occurs through a double-displacement mechanism. The nucleophile active site attacks the C1' of nucleotide 34 to detach the guanine base from the RNA, forming a covalent enzyme-RNA intermediate. The proton acceptor active site deprotonates the incoming PreQ1, allowing a nucleophilic attack on the C1' of the ribose to form the product. After dissociation, two additional enzymatic reactions on the tRNA convert PreQ1 to queuine (Q), resulting in the hypermodified nucleoside queuosine (7-(((4,5-cis-dihydroxy-2-cyclopenten-1-yl)amino)methyl)-7-deazaguanosine).</text>
</comment>
<evidence type="ECO:0000256" key="1">
    <source>
        <dbReference type="ARBA" id="ARBA00004691"/>
    </source>
</evidence>
<keyword evidence="10" id="KW-1185">Reference proteome</keyword>
<dbReference type="GO" id="GO:0005829">
    <property type="term" value="C:cytosol"/>
    <property type="evidence" value="ECO:0007669"/>
    <property type="project" value="TreeGrafter"/>
</dbReference>
<evidence type="ECO:0000256" key="3">
    <source>
        <dbReference type="ARBA" id="ARBA00022679"/>
    </source>
</evidence>
<dbReference type="HAMAP" id="MF_00168">
    <property type="entry name" value="Q_tRNA_Tgt"/>
    <property type="match status" value="1"/>
</dbReference>
<dbReference type="PANTHER" id="PTHR46499">
    <property type="entry name" value="QUEUINE TRNA-RIBOSYLTRANSFERASE"/>
    <property type="match status" value="1"/>
</dbReference>
<feature type="binding site" evidence="7">
    <location>
        <begin position="93"/>
        <end position="97"/>
    </location>
    <ligand>
        <name>substrate</name>
    </ligand>
</feature>
<dbReference type="InterPro" id="IPR004803">
    <property type="entry name" value="TGT"/>
</dbReference>
<dbReference type="NCBIfam" id="TIGR00430">
    <property type="entry name" value="Q_tRNA_tgt"/>
    <property type="match status" value="1"/>
</dbReference>
<dbReference type="InterPro" id="IPR050076">
    <property type="entry name" value="ArchSynthase1/Queuine_TRR"/>
</dbReference>
<feature type="binding site" evidence="7">
    <location>
        <position position="217"/>
    </location>
    <ligand>
        <name>substrate</name>
    </ligand>
</feature>
<dbReference type="EC" id="2.4.2.29" evidence="7"/>
<feature type="active site" description="Nucleophile" evidence="7">
    <location>
        <position position="267"/>
    </location>
</feature>
<dbReference type="Proteomes" id="UP000264310">
    <property type="component" value="Unassembled WGS sequence"/>
</dbReference>
<evidence type="ECO:0000256" key="6">
    <source>
        <dbReference type="ARBA" id="ARBA00050112"/>
    </source>
</evidence>
<feature type="region of interest" description="RNA binding" evidence="7">
    <location>
        <begin position="248"/>
        <end position="254"/>
    </location>
</feature>
<comment type="catalytic activity">
    <reaction evidence="6 7">
        <text>7-aminomethyl-7-carbaguanine + guanosine(34) in tRNA = 7-aminomethyl-7-carbaguanosine(34) in tRNA + guanine</text>
        <dbReference type="Rhea" id="RHEA:24104"/>
        <dbReference type="Rhea" id="RHEA-COMP:10341"/>
        <dbReference type="Rhea" id="RHEA-COMP:10342"/>
        <dbReference type="ChEBI" id="CHEBI:16235"/>
        <dbReference type="ChEBI" id="CHEBI:58703"/>
        <dbReference type="ChEBI" id="CHEBI:74269"/>
        <dbReference type="ChEBI" id="CHEBI:82833"/>
        <dbReference type="EC" id="2.4.2.29"/>
    </reaction>
</comment>
<sequence length="376" mass="41621">MTERFTFTLQATDGKARRGEITMPRGTVRTPAFMPVGTAGTVKAMYLDQVRDLGSDIILGNVYHLMLRPGAERVARLGGLHEFARWPHPILTDSGGFQVMSLAALRKLDERGVTFKSHIDGTEYELTPERSIEIQHLLDSDIQMQLDECIRLPAERAEIERAMELSLRWAERSAKAFGDQPGKAMFGIVQGGDVPDLRIRSAERLAAMDLKGYSIGGLAVGEPQAVMLKTLEETLPVLPEHKPRYLMGVGTPDDLLQSVARGIDMFDCVMPTRAGRHGLAYSCFGKINLRNARHADDHRPLDEASACPAARDYSRAYLHHLVRCNEALGGMLLTWINLAYYQDLMAGMRAAIEAGRFADFKAETEAGWARGDIAPL</sequence>
<evidence type="ECO:0000256" key="7">
    <source>
        <dbReference type="HAMAP-Rule" id="MF_00168"/>
    </source>
</evidence>
<organism evidence="9 10">
    <name type="scientific">Fulvimarina endophytica</name>
    <dbReference type="NCBI Taxonomy" id="2293836"/>
    <lineage>
        <taxon>Bacteria</taxon>
        <taxon>Pseudomonadati</taxon>
        <taxon>Pseudomonadota</taxon>
        <taxon>Alphaproteobacteria</taxon>
        <taxon>Hyphomicrobiales</taxon>
        <taxon>Aurantimonadaceae</taxon>
        <taxon>Fulvimarina</taxon>
    </lineage>
</organism>
<comment type="similarity">
    <text evidence="7">Belongs to the queuine tRNA-ribosyltransferase family.</text>
</comment>
<evidence type="ECO:0000256" key="4">
    <source>
        <dbReference type="ARBA" id="ARBA00022694"/>
    </source>
</evidence>
<proteinExistence type="inferred from homology"/>
<dbReference type="Pfam" id="PF01702">
    <property type="entry name" value="TGT"/>
    <property type="match status" value="1"/>
</dbReference>
<feature type="binding site" evidence="7">
    <location>
        <position position="190"/>
    </location>
    <ligand>
        <name>substrate</name>
    </ligand>
</feature>
<comment type="caution">
    <text evidence="7">Lacks conserved residue(s) required for the propagation of feature annotation.</text>
</comment>
<dbReference type="GO" id="GO:0008616">
    <property type="term" value="P:tRNA queuosine(34) biosynthetic process"/>
    <property type="evidence" value="ECO:0007669"/>
    <property type="project" value="UniProtKB-UniRule"/>
</dbReference>
<dbReference type="UniPathway" id="UPA00392"/>
<keyword evidence="2 7" id="KW-0328">Glycosyltransferase</keyword>
<feature type="active site" description="Proton acceptor" evidence="7">
    <location>
        <position position="93"/>
    </location>
</feature>
<keyword evidence="4 7" id="KW-0819">tRNA processing</keyword>
<gene>
    <name evidence="7" type="primary">tgt</name>
    <name evidence="9" type="ORF">DYI37_04730</name>
</gene>
<evidence type="ECO:0000259" key="8">
    <source>
        <dbReference type="Pfam" id="PF01702"/>
    </source>
</evidence>